<dbReference type="PIRSF" id="PIRSF000429">
    <property type="entry name" value="Ac-CoA_Ac_transf"/>
    <property type="match status" value="1"/>
</dbReference>
<keyword evidence="14" id="KW-1185">Reference proteome</keyword>
<evidence type="ECO:0000256" key="4">
    <source>
        <dbReference type="ARBA" id="ARBA00022832"/>
    </source>
</evidence>
<evidence type="ECO:0000256" key="6">
    <source>
        <dbReference type="ARBA" id="ARBA00023098"/>
    </source>
</evidence>
<feature type="domain" description="Thiolase C-terminal" evidence="12">
    <location>
        <begin position="282"/>
        <end position="398"/>
    </location>
</feature>
<dbReference type="RefSeq" id="WP_073372994.1">
    <property type="nucleotide sequence ID" value="NZ_FQXS01000001.1"/>
</dbReference>
<evidence type="ECO:0000313" key="13">
    <source>
        <dbReference type="EMBL" id="SHH35262.1"/>
    </source>
</evidence>
<evidence type="ECO:0000256" key="3">
    <source>
        <dbReference type="ARBA" id="ARBA00022679"/>
    </source>
</evidence>
<dbReference type="Pfam" id="PF02803">
    <property type="entry name" value="Thiolase_C"/>
    <property type="match status" value="1"/>
</dbReference>
<feature type="domain" description="Thiolase N-terminal" evidence="11">
    <location>
        <begin position="23"/>
        <end position="268"/>
    </location>
</feature>
<gene>
    <name evidence="13" type="ORF">SAMN02745124_00234</name>
</gene>
<dbReference type="AlphaFoldDB" id="A0A1M5S9E7"/>
<dbReference type="GO" id="GO:0010124">
    <property type="term" value="P:phenylacetate catabolic process"/>
    <property type="evidence" value="ECO:0007669"/>
    <property type="project" value="TreeGrafter"/>
</dbReference>
<accession>A0A1M5S9E7</accession>
<reference evidence="13 14" key="1">
    <citation type="submission" date="2016-11" db="EMBL/GenBank/DDBJ databases">
        <authorList>
            <person name="Jaros S."/>
            <person name="Januszkiewicz K."/>
            <person name="Wedrychowicz H."/>
        </authorList>
    </citation>
    <scope>NUCLEOTIDE SEQUENCE [LARGE SCALE GENOMIC DNA]</scope>
    <source>
        <strain evidence="13 14">DSM 9705</strain>
    </source>
</reference>
<keyword evidence="4" id="KW-0276">Fatty acid metabolism</keyword>
<dbReference type="GO" id="GO:0005737">
    <property type="term" value="C:cytoplasm"/>
    <property type="evidence" value="ECO:0007669"/>
    <property type="project" value="UniProtKB-ARBA"/>
</dbReference>
<evidence type="ECO:0000313" key="14">
    <source>
        <dbReference type="Proteomes" id="UP000184139"/>
    </source>
</evidence>
<dbReference type="PANTHER" id="PTHR43853:SF8">
    <property type="entry name" value="3-KETOACYL-COA THIOLASE, PEROXISOMAL"/>
    <property type="match status" value="1"/>
</dbReference>
<sequence length="400" mass="42320">MKEVVIGGYLRTAQTRARPGDPSRDWFSQLRADDLLARLIPELLARTGIESGELDDFLVGSALGVSEQWTFGGRTPVLLADLDARVPARFIDQQCGSGMAAVQLGYVQIAAGCADVVLACGMEHMTRVPIGPSLFKSGAMSINPALYSDERYRRWDMETTMNMGLTAEKLATHSGIARGAMDDWAVRSHRRAAAAQADGFLAGEILSISAEQADGTVRDVDRDQAVRPDIDPAGTTQLKPVFRADGVITAGNSSPLSSGAAAMLLLSREKAERRGIEARFGVRSFGMAGVDPTLMGIGPVPATTMALEKAGLPADAIDFWEINEAFSVVVLHCINHFGIDPERVNIHGGALALGHPLGATGIRLAGTLARVLDEQGGRYGCATACVGGGQGVALIIERLI</sequence>
<evidence type="ECO:0000256" key="8">
    <source>
        <dbReference type="ARBA" id="ARBA00023315"/>
    </source>
</evidence>
<dbReference type="PANTHER" id="PTHR43853">
    <property type="entry name" value="3-KETOACYL-COA THIOLASE, PEROXISOMAL"/>
    <property type="match status" value="1"/>
</dbReference>
<dbReference type="InterPro" id="IPR016039">
    <property type="entry name" value="Thiolase-like"/>
</dbReference>
<dbReference type="InterPro" id="IPR020613">
    <property type="entry name" value="Thiolase_CS"/>
</dbReference>
<name>A0A1M5S9E7_9BACT</name>
<comment type="similarity">
    <text evidence="2 10">Belongs to the thiolase-like superfamily. Thiolase family.</text>
</comment>
<organism evidence="13 14">
    <name type="scientific">Desulfofustis glycolicus DSM 9705</name>
    <dbReference type="NCBI Taxonomy" id="1121409"/>
    <lineage>
        <taxon>Bacteria</taxon>
        <taxon>Pseudomonadati</taxon>
        <taxon>Thermodesulfobacteriota</taxon>
        <taxon>Desulfobulbia</taxon>
        <taxon>Desulfobulbales</taxon>
        <taxon>Desulfocapsaceae</taxon>
        <taxon>Desulfofustis</taxon>
    </lineage>
</organism>
<dbReference type="EMBL" id="FQXS01000001">
    <property type="protein sequence ID" value="SHH35262.1"/>
    <property type="molecule type" value="Genomic_DNA"/>
</dbReference>
<evidence type="ECO:0000256" key="10">
    <source>
        <dbReference type="RuleBase" id="RU003557"/>
    </source>
</evidence>
<proteinExistence type="inferred from homology"/>
<keyword evidence="5" id="KW-0809">Transit peptide</keyword>
<dbReference type="NCBIfam" id="TIGR01930">
    <property type="entry name" value="AcCoA-C-Actrans"/>
    <property type="match status" value="1"/>
</dbReference>
<dbReference type="InterPro" id="IPR050215">
    <property type="entry name" value="Thiolase-like_sf_Thiolase"/>
</dbReference>
<dbReference type="InterPro" id="IPR020617">
    <property type="entry name" value="Thiolase_C"/>
</dbReference>
<evidence type="ECO:0000256" key="9">
    <source>
        <dbReference type="PIRSR" id="PIRSR000429-1"/>
    </source>
</evidence>
<evidence type="ECO:0000259" key="12">
    <source>
        <dbReference type="Pfam" id="PF02803"/>
    </source>
</evidence>
<dbReference type="GO" id="GO:0003988">
    <property type="term" value="F:acetyl-CoA C-acyltransferase activity"/>
    <property type="evidence" value="ECO:0007669"/>
    <property type="project" value="TreeGrafter"/>
</dbReference>
<keyword evidence="3 10" id="KW-0808">Transferase</keyword>
<feature type="active site" description="Proton acceptor" evidence="9">
    <location>
        <position position="385"/>
    </location>
</feature>
<keyword evidence="7" id="KW-0576">Peroxisome</keyword>
<feature type="active site" description="Proton acceptor" evidence="9">
    <location>
        <position position="355"/>
    </location>
</feature>
<dbReference type="STRING" id="1121409.SAMN02745124_00234"/>
<protein>
    <submittedName>
        <fullName evidence="13">Acetyl-CoA C-acetyltransferase</fullName>
    </submittedName>
</protein>
<dbReference type="SUPFAM" id="SSF53901">
    <property type="entry name" value="Thiolase-like"/>
    <property type="match status" value="2"/>
</dbReference>
<dbReference type="PROSITE" id="PS00737">
    <property type="entry name" value="THIOLASE_2"/>
    <property type="match status" value="1"/>
</dbReference>
<dbReference type="Gene3D" id="3.40.47.10">
    <property type="match status" value="1"/>
</dbReference>
<evidence type="ECO:0000256" key="5">
    <source>
        <dbReference type="ARBA" id="ARBA00022946"/>
    </source>
</evidence>
<evidence type="ECO:0000259" key="11">
    <source>
        <dbReference type="Pfam" id="PF00108"/>
    </source>
</evidence>
<keyword evidence="8 10" id="KW-0012">Acyltransferase</keyword>
<dbReference type="InterPro" id="IPR020616">
    <property type="entry name" value="Thiolase_N"/>
</dbReference>
<feature type="active site" description="Acyl-thioester intermediate" evidence="9">
    <location>
        <position position="95"/>
    </location>
</feature>
<dbReference type="InterPro" id="IPR002155">
    <property type="entry name" value="Thiolase"/>
</dbReference>
<keyword evidence="6" id="KW-0443">Lipid metabolism</keyword>
<comment type="subcellular location">
    <subcellularLocation>
        <location evidence="1">Peroxisome</location>
    </subcellularLocation>
</comment>
<evidence type="ECO:0000256" key="2">
    <source>
        <dbReference type="ARBA" id="ARBA00010982"/>
    </source>
</evidence>
<dbReference type="OrthoDB" id="4565318at2"/>
<dbReference type="NCBIfam" id="NF005033">
    <property type="entry name" value="PRK06445.1"/>
    <property type="match status" value="1"/>
</dbReference>
<dbReference type="GO" id="GO:0006635">
    <property type="term" value="P:fatty acid beta-oxidation"/>
    <property type="evidence" value="ECO:0007669"/>
    <property type="project" value="TreeGrafter"/>
</dbReference>
<evidence type="ECO:0000256" key="7">
    <source>
        <dbReference type="ARBA" id="ARBA00023140"/>
    </source>
</evidence>
<evidence type="ECO:0000256" key="1">
    <source>
        <dbReference type="ARBA" id="ARBA00004275"/>
    </source>
</evidence>
<dbReference type="Pfam" id="PF00108">
    <property type="entry name" value="Thiolase_N"/>
    <property type="match status" value="1"/>
</dbReference>
<dbReference type="Proteomes" id="UP000184139">
    <property type="component" value="Unassembled WGS sequence"/>
</dbReference>
<dbReference type="CDD" id="cd00751">
    <property type="entry name" value="thiolase"/>
    <property type="match status" value="1"/>
</dbReference>